<organism evidence="2 3">
    <name type="scientific">Polarella glacialis</name>
    <name type="common">Dinoflagellate</name>
    <dbReference type="NCBI Taxonomy" id="89957"/>
    <lineage>
        <taxon>Eukaryota</taxon>
        <taxon>Sar</taxon>
        <taxon>Alveolata</taxon>
        <taxon>Dinophyceae</taxon>
        <taxon>Suessiales</taxon>
        <taxon>Suessiaceae</taxon>
        <taxon>Polarella</taxon>
    </lineage>
</organism>
<evidence type="ECO:0000313" key="2">
    <source>
        <dbReference type="EMBL" id="CAE8591468.1"/>
    </source>
</evidence>
<dbReference type="EMBL" id="CAJNNV010004957">
    <property type="protein sequence ID" value="CAE8591468.1"/>
    <property type="molecule type" value="Genomic_DNA"/>
</dbReference>
<accession>A0A813DU68</accession>
<feature type="compositionally biased region" description="Low complexity" evidence="1">
    <location>
        <begin position="220"/>
        <end position="238"/>
    </location>
</feature>
<feature type="region of interest" description="Disordered" evidence="1">
    <location>
        <begin position="160"/>
        <end position="238"/>
    </location>
</feature>
<evidence type="ECO:0000256" key="1">
    <source>
        <dbReference type="SAM" id="MobiDB-lite"/>
    </source>
</evidence>
<dbReference type="PANTHER" id="PTHR23353">
    <property type="entry name" value="RAB-GAP/TBC-RELATED"/>
    <property type="match status" value="1"/>
</dbReference>
<feature type="compositionally biased region" description="Low complexity" evidence="1">
    <location>
        <begin position="19"/>
        <end position="68"/>
    </location>
</feature>
<proteinExistence type="predicted"/>
<feature type="compositionally biased region" description="Polar residues" evidence="1">
    <location>
        <begin position="8"/>
        <end position="18"/>
    </location>
</feature>
<dbReference type="Proteomes" id="UP000654075">
    <property type="component" value="Unassembled WGS sequence"/>
</dbReference>
<name>A0A813DU68_POLGL</name>
<protein>
    <submittedName>
        <fullName evidence="2">Uncharacterized protein</fullName>
    </submittedName>
</protein>
<dbReference type="InterPro" id="IPR053019">
    <property type="entry name" value="GATA_zinc_finger"/>
</dbReference>
<feature type="region of interest" description="Disordered" evidence="1">
    <location>
        <begin position="1"/>
        <end position="70"/>
    </location>
</feature>
<dbReference type="AlphaFoldDB" id="A0A813DU68"/>
<feature type="compositionally biased region" description="Low complexity" evidence="1">
    <location>
        <begin position="173"/>
        <end position="187"/>
    </location>
</feature>
<evidence type="ECO:0000313" key="3">
    <source>
        <dbReference type="Proteomes" id="UP000654075"/>
    </source>
</evidence>
<feature type="region of interest" description="Disordered" evidence="1">
    <location>
        <begin position="83"/>
        <end position="118"/>
    </location>
</feature>
<comment type="caution">
    <text evidence="2">The sequence shown here is derived from an EMBL/GenBank/DDBJ whole genome shotgun (WGS) entry which is preliminary data.</text>
</comment>
<gene>
    <name evidence="2" type="ORF">PGLA1383_LOCUS10138</name>
</gene>
<dbReference type="PANTHER" id="PTHR23353:SF23">
    <property type="entry name" value="PROTEIN HAIRLESS"/>
    <property type="match status" value="1"/>
</dbReference>
<sequence>MPAVAAPQSRSLVQRSAANSNSNNSISGNNNINNNNNSTNNNSISRTAVGSGASSSSSGRRAAGSAGSLERPARALAAVANNNINNNNNDNNNHNNNSKDNNNNNHNNNNAAPLSRRDAGGFLQGVGCPLSEAQLAPMGLTPELFLDLPPDTREAIIAAAGPPVDDSPPSLRNNSSNNNNNHNNSNSTPQQQPLASTGAATRSAETVPRRSVGLPQQAVASRSTASSRPGSRGRRVSGAGLCRRVRGCQLLGFHVHRHRHRHRHHHRCHCRFGCKGLWPVAASLAAPAEKLRGALLWRRLLPWLEGEQPAHHRRQAGRQQRLGACQQRRHRVVGL</sequence>
<reference evidence="2" key="1">
    <citation type="submission" date="2021-02" db="EMBL/GenBank/DDBJ databases">
        <authorList>
            <person name="Dougan E. K."/>
            <person name="Rhodes N."/>
            <person name="Thang M."/>
            <person name="Chan C."/>
        </authorList>
    </citation>
    <scope>NUCLEOTIDE SEQUENCE</scope>
</reference>
<keyword evidence="3" id="KW-1185">Reference proteome</keyword>
<feature type="compositionally biased region" description="Polar residues" evidence="1">
    <location>
        <begin position="188"/>
        <end position="204"/>
    </location>
</feature>
<feature type="compositionally biased region" description="Low complexity" evidence="1">
    <location>
        <begin position="83"/>
        <end position="110"/>
    </location>
</feature>